<evidence type="ECO:0000313" key="4">
    <source>
        <dbReference type="Proteomes" id="UP000660611"/>
    </source>
</evidence>
<feature type="transmembrane region" description="Helical" evidence="2">
    <location>
        <begin position="58"/>
        <end position="80"/>
    </location>
</feature>
<keyword evidence="4" id="KW-1185">Reference proteome</keyword>
<keyword evidence="2" id="KW-0472">Membrane</keyword>
<sequence length="279" mass="29523">MAEPEPNQGWHLPDGAPPSTPAPVPPPSWAPPTQPTPYHYEPPEPGPRGIRRLRRGPLIAILAGVVVLVACVGGYGYTIIRLGHRTASTPTTRAPRSPVATQRGLPGTASASPGGGRSAGPARAWVLVAPAQAGTLRRSADTTSTTAALARQRQAGVTDPYATAYEDAVDTQYWALVTGQVGARFTAQGPQAAVDGWLATQAPVPASTTYWGDRTIKGRVPPRLGGVAACRDDRVQDNLVSWCAWAAEGVIVQFVFQRMPAEAARDRMAEMLPDIVTWT</sequence>
<reference evidence="3" key="1">
    <citation type="submission" date="2021-01" db="EMBL/GenBank/DDBJ databases">
        <title>Whole genome shotgun sequence of Dactylosporangium siamense NBRC 106093.</title>
        <authorList>
            <person name="Komaki H."/>
            <person name="Tamura T."/>
        </authorList>
    </citation>
    <scope>NUCLEOTIDE SEQUENCE</scope>
    <source>
        <strain evidence="3">NBRC 106093</strain>
    </source>
</reference>
<evidence type="ECO:0000256" key="1">
    <source>
        <dbReference type="SAM" id="MobiDB-lite"/>
    </source>
</evidence>
<keyword evidence="2" id="KW-0812">Transmembrane</keyword>
<evidence type="ECO:0000256" key="2">
    <source>
        <dbReference type="SAM" id="Phobius"/>
    </source>
</evidence>
<organism evidence="3 4">
    <name type="scientific">Dactylosporangium siamense</name>
    <dbReference type="NCBI Taxonomy" id="685454"/>
    <lineage>
        <taxon>Bacteria</taxon>
        <taxon>Bacillati</taxon>
        <taxon>Actinomycetota</taxon>
        <taxon>Actinomycetes</taxon>
        <taxon>Micromonosporales</taxon>
        <taxon>Micromonosporaceae</taxon>
        <taxon>Dactylosporangium</taxon>
    </lineage>
</organism>
<proteinExistence type="predicted"/>
<name>A0A919UD44_9ACTN</name>
<protein>
    <submittedName>
        <fullName evidence="3">Uncharacterized protein</fullName>
    </submittedName>
</protein>
<evidence type="ECO:0000313" key="3">
    <source>
        <dbReference type="EMBL" id="GIG51057.1"/>
    </source>
</evidence>
<feature type="region of interest" description="Disordered" evidence="1">
    <location>
        <begin position="88"/>
        <end position="121"/>
    </location>
</feature>
<feature type="compositionally biased region" description="Low complexity" evidence="1">
    <location>
        <begin position="88"/>
        <end position="112"/>
    </location>
</feature>
<gene>
    <name evidence="3" type="ORF">Dsi01nite_090980</name>
</gene>
<dbReference type="AlphaFoldDB" id="A0A919UD44"/>
<dbReference type="EMBL" id="BONQ01000147">
    <property type="protein sequence ID" value="GIG51057.1"/>
    <property type="molecule type" value="Genomic_DNA"/>
</dbReference>
<dbReference type="RefSeq" id="WP_203852682.1">
    <property type="nucleotide sequence ID" value="NZ_BAAAVW010000005.1"/>
</dbReference>
<dbReference type="Proteomes" id="UP000660611">
    <property type="component" value="Unassembled WGS sequence"/>
</dbReference>
<keyword evidence="2" id="KW-1133">Transmembrane helix</keyword>
<comment type="caution">
    <text evidence="3">The sequence shown here is derived from an EMBL/GenBank/DDBJ whole genome shotgun (WGS) entry which is preliminary data.</text>
</comment>
<feature type="compositionally biased region" description="Pro residues" evidence="1">
    <location>
        <begin position="15"/>
        <end position="35"/>
    </location>
</feature>
<accession>A0A919UD44</accession>
<feature type="region of interest" description="Disordered" evidence="1">
    <location>
        <begin position="1"/>
        <end position="49"/>
    </location>
</feature>